<evidence type="ECO:0000259" key="2">
    <source>
        <dbReference type="PROSITE" id="PS51272"/>
    </source>
</evidence>
<dbReference type="RefSeq" id="WP_310224116.1">
    <property type="nucleotide sequence ID" value="NZ_JAVDSB010000001.1"/>
</dbReference>
<comment type="caution">
    <text evidence="3">The sequence shown here is derived from an EMBL/GenBank/DDBJ whole genome shotgun (WGS) entry which is preliminary data.</text>
</comment>
<name>A0ABU1NS36_9BACL</name>
<sequence length="301" mass="33467">MKKIAALSLSILLGSTLAFSSAYAFTDLEEGQATAVLALKERGIVSGFDNLHFVPKGKISYAQSVQMIVKGLNLNLDNMKFIKQPLASDSYTNIPNDSWYANAFVIAHYHNLDIPKDVNPNATITREQFGNLLVKALETKGQFPLVKMYIPINDEDQLTVDYQGTIQRLLLYKITALDGNGNFKPKTELTRGEAANWLYNAIRVLEAHVQKPPQVEEVKVTIEKVNADVNKVVLSRGEKPNAGYGIRIDSIQFPTEGQAIVKYTLLDPKPDHMYAQVITEAKAETYVSSKYEVKAEASEVK</sequence>
<reference evidence="3 4" key="1">
    <citation type="submission" date="2023-07" db="EMBL/GenBank/DDBJ databases">
        <title>Sorghum-associated microbial communities from plants grown in Nebraska, USA.</title>
        <authorList>
            <person name="Schachtman D."/>
        </authorList>
    </citation>
    <scope>NUCLEOTIDE SEQUENCE [LARGE SCALE GENOMIC DNA]</scope>
    <source>
        <strain evidence="3 4">CC258</strain>
    </source>
</reference>
<dbReference type="Pfam" id="PF00395">
    <property type="entry name" value="SLH"/>
    <property type="match status" value="2"/>
</dbReference>
<feature type="signal peptide" evidence="1">
    <location>
        <begin position="1"/>
        <end position="24"/>
    </location>
</feature>
<dbReference type="EMBL" id="JAVDSB010000001">
    <property type="protein sequence ID" value="MDR6549842.1"/>
    <property type="molecule type" value="Genomic_DNA"/>
</dbReference>
<dbReference type="InterPro" id="IPR001119">
    <property type="entry name" value="SLH_dom"/>
</dbReference>
<protein>
    <recommendedName>
        <fullName evidence="2">SLH domain-containing protein</fullName>
    </recommendedName>
</protein>
<dbReference type="Pfam" id="PF14343">
    <property type="entry name" value="PrcB_C"/>
    <property type="match status" value="1"/>
</dbReference>
<dbReference type="InterPro" id="IPR025748">
    <property type="entry name" value="PrcB_C_dom"/>
</dbReference>
<feature type="domain" description="SLH" evidence="2">
    <location>
        <begin position="19"/>
        <end position="82"/>
    </location>
</feature>
<dbReference type="PROSITE" id="PS51272">
    <property type="entry name" value="SLH"/>
    <property type="match status" value="2"/>
</dbReference>
<proteinExistence type="predicted"/>
<evidence type="ECO:0000313" key="3">
    <source>
        <dbReference type="EMBL" id="MDR6549842.1"/>
    </source>
</evidence>
<feature type="domain" description="SLH" evidence="2">
    <location>
        <begin position="149"/>
        <end position="212"/>
    </location>
</feature>
<accession>A0ABU1NS36</accession>
<gene>
    <name evidence="3" type="ORF">J2736_001025</name>
</gene>
<evidence type="ECO:0000256" key="1">
    <source>
        <dbReference type="SAM" id="SignalP"/>
    </source>
</evidence>
<organism evidence="3 4">
    <name type="scientific">Paenibacillus qinlingensis</name>
    <dbReference type="NCBI Taxonomy" id="1837343"/>
    <lineage>
        <taxon>Bacteria</taxon>
        <taxon>Bacillati</taxon>
        <taxon>Bacillota</taxon>
        <taxon>Bacilli</taxon>
        <taxon>Bacillales</taxon>
        <taxon>Paenibacillaceae</taxon>
        <taxon>Paenibacillus</taxon>
    </lineage>
</organism>
<keyword evidence="4" id="KW-1185">Reference proteome</keyword>
<feature type="chain" id="PRO_5046982652" description="SLH domain-containing protein" evidence="1">
    <location>
        <begin position="25"/>
        <end position="301"/>
    </location>
</feature>
<dbReference type="Proteomes" id="UP001267290">
    <property type="component" value="Unassembled WGS sequence"/>
</dbReference>
<keyword evidence="1" id="KW-0732">Signal</keyword>
<evidence type="ECO:0000313" key="4">
    <source>
        <dbReference type="Proteomes" id="UP001267290"/>
    </source>
</evidence>